<dbReference type="SUPFAM" id="SSF52540">
    <property type="entry name" value="P-loop containing nucleoside triphosphate hydrolases"/>
    <property type="match status" value="1"/>
</dbReference>
<dbReference type="SMART" id="SM00382">
    <property type="entry name" value="AAA"/>
    <property type="match status" value="1"/>
</dbReference>
<dbReference type="EMBL" id="JAVREK010000009">
    <property type="protein sequence ID" value="MDT0302592.1"/>
    <property type="molecule type" value="Genomic_DNA"/>
</dbReference>
<organism evidence="2 3">
    <name type="scientific">Streptomonospora wellingtoniae</name>
    <dbReference type="NCBI Taxonomy" id="3075544"/>
    <lineage>
        <taxon>Bacteria</taxon>
        <taxon>Bacillati</taxon>
        <taxon>Actinomycetota</taxon>
        <taxon>Actinomycetes</taxon>
        <taxon>Streptosporangiales</taxon>
        <taxon>Nocardiopsidaceae</taxon>
        <taxon>Streptomonospora</taxon>
    </lineage>
</organism>
<feature type="domain" description="AAA+ ATPase" evidence="1">
    <location>
        <begin position="68"/>
        <end position="211"/>
    </location>
</feature>
<dbReference type="Proteomes" id="UP001183226">
    <property type="component" value="Unassembled WGS sequence"/>
</dbReference>
<dbReference type="Pfam" id="PF13191">
    <property type="entry name" value="AAA_16"/>
    <property type="match status" value="1"/>
</dbReference>
<protein>
    <submittedName>
        <fullName evidence="2">Tetratricopeptide repeat protein</fullName>
    </submittedName>
</protein>
<dbReference type="SUPFAM" id="SSF48452">
    <property type="entry name" value="TPR-like"/>
    <property type="match status" value="2"/>
</dbReference>
<dbReference type="RefSeq" id="WP_311545073.1">
    <property type="nucleotide sequence ID" value="NZ_JAVREK010000009.1"/>
</dbReference>
<dbReference type="InterPro" id="IPR003593">
    <property type="entry name" value="AAA+_ATPase"/>
</dbReference>
<dbReference type="PRINTS" id="PR00364">
    <property type="entry name" value="DISEASERSIST"/>
</dbReference>
<evidence type="ECO:0000313" key="2">
    <source>
        <dbReference type="EMBL" id="MDT0302592.1"/>
    </source>
</evidence>
<evidence type="ECO:0000313" key="3">
    <source>
        <dbReference type="Proteomes" id="UP001183226"/>
    </source>
</evidence>
<gene>
    <name evidence="2" type="ORF">RM446_10775</name>
</gene>
<accession>A0ABU2KTL0</accession>
<comment type="caution">
    <text evidence="2">The sequence shown here is derived from an EMBL/GenBank/DDBJ whole genome shotgun (WGS) entry which is preliminary data.</text>
</comment>
<evidence type="ECO:0000259" key="1">
    <source>
        <dbReference type="SMART" id="SM00382"/>
    </source>
</evidence>
<keyword evidence="3" id="KW-1185">Reference proteome</keyword>
<sequence length="673" mass="70639">MSDNAAAVATVHGMLLQARDIHGGVHLHPPAPTGAFADVSLDAPRPPEPLRGRDDLLAELDAAPADGAERPVVLTGPGGIGKSAVAAALARRAADRGRDVFWVRAGAVAPALLEAAVEAGGARAEAQGLASSPRRAARWVWRHLDAAPRPWLLVLDNADRPEELDPDHRPGEGLGWLRTSPRGLVVVTTRIGDPALWEPALMREVGELAPDAAAAVLADRSGPVGATGARTLADRLGGIPLALTLAGGAAASHPALFADLGALRDHLSASVLRVDRLSRPRTHKGRRPRRSTLAGVWEASMELLDSAPHAPGLLRLLSVLGADGLEVPLRRLPLSLLRGGAGGTAVEPPDEPLDETALAAALNALAVHGLAALTSVGGERALRIHPLIGETTREGLGDRAATVARAVARLLEHQRDRDPAMEWAAHRALAEVCSAALGPDHPDTLGADVGRARQRLQRGDASGAAAELAGLARRAADALGADHPVRLRALHHRGDALIDLGRLDEADRLFRDLLAARTRAQGPDAPDADEERHQLAAVALRRQDWDTAAAELAAVVAHRKADPASDGQRLLFARVNLCYARLRRGERAAAESGFRRLIAESGVRDGTEDPAVTLARLFLAVSRMERGEAEAAEEGFADALRRGERRLGADHPELAEMRAVIDGARASGSAEGG</sequence>
<dbReference type="InterPro" id="IPR041664">
    <property type="entry name" value="AAA_16"/>
</dbReference>
<name>A0ABU2KTL0_9ACTN</name>
<dbReference type="Gene3D" id="3.40.50.300">
    <property type="entry name" value="P-loop containing nucleotide triphosphate hydrolases"/>
    <property type="match status" value="1"/>
</dbReference>
<dbReference type="Gene3D" id="1.25.40.10">
    <property type="entry name" value="Tetratricopeptide repeat domain"/>
    <property type="match status" value="1"/>
</dbReference>
<dbReference type="PANTHER" id="PTHR47691:SF3">
    <property type="entry name" value="HTH-TYPE TRANSCRIPTIONAL REGULATOR RV0890C-RELATED"/>
    <property type="match status" value="1"/>
</dbReference>
<dbReference type="PANTHER" id="PTHR47691">
    <property type="entry name" value="REGULATOR-RELATED"/>
    <property type="match status" value="1"/>
</dbReference>
<reference evidence="3" key="1">
    <citation type="submission" date="2023-07" db="EMBL/GenBank/DDBJ databases">
        <title>30 novel species of actinomycetes from the DSMZ collection.</title>
        <authorList>
            <person name="Nouioui I."/>
        </authorList>
    </citation>
    <scope>NUCLEOTIDE SEQUENCE [LARGE SCALE GENOMIC DNA]</scope>
    <source>
        <strain evidence="3">DSM 45055</strain>
    </source>
</reference>
<proteinExistence type="predicted"/>
<dbReference type="InterPro" id="IPR027417">
    <property type="entry name" value="P-loop_NTPase"/>
</dbReference>
<dbReference type="InterPro" id="IPR011990">
    <property type="entry name" value="TPR-like_helical_dom_sf"/>
</dbReference>